<dbReference type="EMBL" id="MLAK01001015">
    <property type="protein sequence ID" value="OHS99226.1"/>
    <property type="molecule type" value="Genomic_DNA"/>
</dbReference>
<dbReference type="GO" id="GO:0003735">
    <property type="term" value="F:structural constituent of ribosome"/>
    <property type="evidence" value="ECO:0007669"/>
    <property type="project" value="InterPro"/>
</dbReference>
<reference evidence="5" key="2">
    <citation type="submission" date="2016-10" db="EMBL/GenBank/DDBJ databases">
        <authorList>
            <person name="de Groot N.N."/>
        </authorList>
    </citation>
    <scope>NUCLEOTIDE SEQUENCE [LARGE SCALE GENOMIC DNA]</scope>
    <source>
        <strain evidence="5">K</strain>
    </source>
</reference>
<dbReference type="RefSeq" id="XP_068352363.1">
    <property type="nucleotide sequence ID" value="XM_068494302.1"/>
</dbReference>
<dbReference type="GO" id="GO:0022625">
    <property type="term" value="C:cytosolic large ribosomal subunit"/>
    <property type="evidence" value="ECO:0007669"/>
    <property type="project" value="TreeGrafter"/>
</dbReference>
<keyword evidence="3" id="KW-0687">Ribonucleoprotein</keyword>
<dbReference type="Proteomes" id="UP000179807">
    <property type="component" value="Unassembled WGS sequence"/>
</dbReference>
<dbReference type="GO" id="GO:0006412">
    <property type="term" value="P:translation"/>
    <property type="evidence" value="ECO:0007669"/>
    <property type="project" value="InterPro"/>
</dbReference>
<dbReference type="AlphaFoldDB" id="A0A1J4JJ94"/>
<dbReference type="VEuPathDB" id="TrichDB:TRFO_08471"/>
<keyword evidence="2 5" id="KW-0689">Ribosomal protein</keyword>
<evidence type="ECO:0000313" key="5">
    <source>
        <dbReference type="EMBL" id="OHS99226.1"/>
    </source>
</evidence>
<evidence type="ECO:0000313" key="6">
    <source>
        <dbReference type="Proteomes" id="UP000179807"/>
    </source>
</evidence>
<evidence type="ECO:0000256" key="1">
    <source>
        <dbReference type="ARBA" id="ARBA00008431"/>
    </source>
</evidence>
<comment type="similarity">
    <text evidence="1">Belongs to the eukaryotic ribosomal protein eL32 family.</text>
</comment>
<dbReference type="GeneID" id="94829006"/>
<dbReference type="SMART" id="SM01393">
    <property type="entry name" value="Ribosomal_L32e"/>
    <property type="match status" value="1"/>
</dbReference>
<protein>
    <submittedName>
        <fullName evidence="5">60S ribosomal protein L32</fullName>
    </submittedName>
</protein>
<dbReference type="EMBL" id="MLAK01001166">
    <property type="protein sequence ID" value="OHS96592.1"/>
    <property type="molecule type" value="Genomic_DNA"/>
</dbReference>
<reference evidence="6" key="1">
    <citation type="submission" date="2016-10" db="EMBL/GenBank/DDBJ databases">
        <authorList>
            <person name="Benchimol M."/>
            <person name="Almeida L.G."/>
            <person name="Vasconcelos A.T."/>
            <person name="Perreira-Neves A."/>
            <person name="Rosa I.A."/>
            <person name="Tasca T."/>
            <person name="Bogo M.R."/>
            <person name="de Souza W."/>
        </authorList>
    </citation>
    <scope>NUCLEOTIDE SEQUENCE [LARGE SCALE GENOMIC DNA]</scope>
    <source>
        <strain evidence="6">K</strain>
    </source>
</reference>
<dbReference type="InterPro" id="IPR036351">
    <property type="entry name" value="Ribosomal_eL32_sf"/>
</dbReference>
<evidence type="ECO:0000256" key="2">
    <source>
        <dbReference type="ARBA" id="ARBA00022980"/>
    </source>
</evidence>
<sequence>MLPSGFKPYLVHNVAELEPLFTQNTVYAAVIAHSVGGALRRKIEEAAAAKNIHVVNAGCRQKQEEQ</sequence>
<dbReference type="InterPro" id="IPR001515">
    <property type="entry name" value="Ribosomal_eL32"/>
</dbReference>
<dbReference type="PANTHER" id="PTHR23413">
    <property type="entry name" value="60S RIBOSOMAL PROTEIN L32 AND DNA-DIRECTED RNA POLYMERASE II, SUBUNIT N"/>
    <property type="match status" value="1"/>
</dbReference>
<organism evidence="5 6">
    <name type="scientific">Tritrichomonas foetus</name>
    <dbReference type="NCBI Taxonomy" id="1144522"/>
    <lineage>
        <taxon>Eukaryota</taxon>
        <taxon>Metamonada</taxon>
        <taxon>Parabasalia</taxon>
        <taxon>Tritrichomonadida</taxon>
        <taxon>Tritrichomonadidae</taxon>
        <taxon>Tritrichomonas</taxon>
    </lineage>
</organism>
<comment type="caution">
    <text evidence="5">The sequence shown here is derived from an EMBL/GenBank/DDBJ whole genome shotgun (WGS) entry which is preliminary data.</text>
</comment>
<dbReference type="SUPFAM" id="SSF52042">
    <property type="entry name" value="Ribosomal protein L32e"/>
    <property type="match status" value="1"/>
</dbReference>
<dbReference type="VEuPathDB" id="TrichDB:TRFO_37225"/>
<dbReference type="Pfam" id="PF01655">
    <property type="entry name" value="Ribosomal_L32e"/>
    <property type="match status" value="1"/>
</dbReference>
<gene>
    <name evidence="5" type="ORF">TRFO_08471</name>
    <name evidence="4" type="ORF">TRFO_37225</name>
</gene>
<dbReference type="PANTHER" id="PTHR23413:SF1">
    <property type="entry name" value="RIBOSOMAL PROTEIN L32"/>
    <property type="match status" value="1"/>
</dbReference>
<name>A0A1J4JJ94_9EUKA</name>
<accession>A0A1J4JJ94</accession>
<keyword evidence="6" id="KW-1185">Reference proteome</keyword>
<evidence type="ECO:0000256" key="3">
    <source>
        <dbReference type="ARBA" id="ARBA00023274"/>
    </source>
</evidence>
<dbReference type="OrthoDB" id="268693at2759"/>
<evidence type="ECO:0000313" key="4">
    <source>
        <dbReference type="EMBL" id="OHS96592.1"/>
    </source>
</evidence>
<proteinExistence type="inferred from homology"/>